<organism evidence="2 3">
    <name type="scientific">Burkholderia lata (strain ATCC 17760 / DSM 23089 / LMG 22485 / NCIMB 9086 / R18194 / 383)</name>
    <dbReference type="NCBI Taxonomy" id="482957"/>
    <lineage>
        <taxon>Bacteria</taxon>
        <taxon>Pseudomonadati</taxon>
        <taxon>Pseudomonadota</taxon>
        <taxon>Betaproteobacteria</taxon>
        <taxon>Burkholderiales</taxon>
        <taxon>Burkholderiaceae</taxon>
        <taxon>Burkholderia</taxon>
        <taxon>Burkholderia cepacia complex</taxon>
    </lineage>
</organism>
<gene>
    <name evidence="2" type="ORF">BLA23254_07193</name>
</gene>
<reference evidence="2 3" key="1">
    <citation type="submission" date="2019-09" db="EMBL/GenBank/DDBJ databases">
        <authorList>
            <person name="Depoorter E."/>
        </authorList>
    </citation>
    <scope>NUCLEOTIDE SEQUENCE [LARGE SCALE GENOMIC DNA]</scope>
    <source>
        <strain evidence="2">LMG 23254</strain>
    </source>
</reference>
<name>A0A6P2SFV9_BURL3</name>
<dbReference type="AlphaFoldDB" id="A0A6P2SFV9"/>
<sequence>MVDRRVGDEQRVVAQVLGEQVALVVGALQREHLRGTGLAGGEVRRAAEHLVRGAGRVLDHVLHPALHDVDVALLERDHFAFLRHGQAAPARDRILDFLHEVRLHHDAVVRERRGRVRELQDRERVVALANPEADRLAVEPLLLRGLLERLLLPVGRRQDPARLALDVDPGDLAEAERFHEVRDRVHAEVAREHVEVGVVRHHDRLVHVDPALARAHVVAERVAAEREVARILEAPARCALAERQARECHERLVRRAGRVGAVQRAVQQGLVGRVVQLVPGLLVDAVDERVRVEARRRHEREHVARLRLDRDQRAALAGERLLGDLLQPDVERQHEIVAGRRLRARQRAHGPAAGRHLDFLEARQPVQLGFIALLDADLADVVGALVVVRVAARIVGFLIAVVVVAHRVDAILVALRDPADVADHVRGRGAERILPEQPRAHVDAGEAEALRGEARDFGVGEARADRQALEVLRVFLQLLEAAAVARVDRDDLGQLVDRVVERVVELRRRDLERVRRIVLREDHAVAVGDDPAVRHDRRDRDAVFLGLQRVFAVLHQLQVEEAAREQPETDEHEHARRRDAQAELRELLLGVVEFGHAVTIGLARARRAGAGEVPPRSAARSGRGGGGYSRQAPGSDGARIVRIDRAALRHQQQVARDRPQRGFDEAVDQVPPAGECSAHHEADHERDELRDDQQRRDV</sequence>
<accession>A0A6P2SFV9</accession>
<evidence type="ECO:0000313" key="2">
    <source>
        <dbReference type="EMBL" id="VWC43957.1"/>
    </source>
</evidence>
<dbReference type="Proteomes" id="UP000494218">
    <property type="component" value="Unassembled WGS sequence"/>
</dbReference>
<feature type="compositionally biased region" description="Low complexity" evidence="1">
    <location>
        <begin position="608"/>
        <end position="621"/>
    </location>
</feature>
<feature type="region of interest" description="Disordered" evidence="1">
    <location>
        <begin position="607"/>
        <end position="698"/>
    </location>
</feature>
<dbReference type="EMBL" id="CABVPW010000053">
    <property type="protein sequence ID" value="VWC43957.1"/>
    <property type="molecule type" value="Genomic_DNA"/>
</dbReference>
<protein>
    <submittedName>
        <fullName evidence="2">Uncharacterized protein</fullName>
    </submittedName>
</protein>
<feature type="compositionally biased region" description="Basic and acidic residues" evidence="1">
    <location>
        <begin position="655"/>
        <end position="664"/>
    </location>
</feature>
<proteinExistence type="predicted"/>
<feature type="compositionally biased region" description="Basic and acidic residues" evidence="1">
    <location>
        <begin position="677"/>
        <end position="698"/>
    </location>
</feature>
<evidence type="ECO:0000313" key="3">
    <source>
        <dbReference type="Proteomes" id="UP000494218"/>
    </source>
</evidence>
<evidence type="ECO:0000256" key="1">
    <source>
        <dbReference type="SAM" id="MobiDB-lite"/>
    </source>
</evidence>